<organism evidence="1">
    <name type="scientific">Drosophila rhopaloa</name>
    <name type="common">Fruit fly</name>
    <dbReference type="NCBI Taxonomy" id="1041015"/>
    <lineage>
        <taxon>Eukaryota</taxon>
        <taxon>Metazoa</taxon>
        <taxon>Ecdysozoa</taxon>
        <taxon>Arthropoda</taxon>
        <taxon>Hexapoda</taxon>
        <taxon>Insecta</taxon>
        <taxon>Pterygota</taxon>
        <taxon>Neoptera</taxon>
        <taxon>Endopterygota</taxon>
        <taxon>Diptera</taxon>
        <taxon>Brachycera</taxon>
        <taxon>Muscomorpha</taxon>
        <taxon>Ephydroidea</taxon>
        <taxon>Drosophilidae</taxon>
        <taxon>Drosophila</taxon>
        <taxon>Sophophora</taxon>
    </lineage>
</organism>
<dbReference type="AlphaFoldDB" id="A0A6P4ECA2"/>
<dbReference type="OrthoDB" id="8055880at2759"/>
<protein>
    <submittedName>
        <fullName evidence="1">Uncharacterized protein LOC108042087</fullName>
    </submittedName>
</protein>
<reference evidence="1" key="1">
    <citation type="submission" date="2025-08" db="UniProtKB">
        <authorList>
            <consortium name="RefSeq"/>
        </authorList>
    </citation>
    <scope>IDENTIFICATION</scope>
</reference>
<evidence type="ECO:0000313" key="1">
    <source>
        <dbReference type="RefSeq" id="XP_016975700.1"/>
    </source>
</evidence>
<proteinExistence type="predicted"/>
<name>A0A6P4ECA2_DRORH</name>
<accession>A0A6P4ECA2</accession>
<dbReference type="RefSeq" id="XP_016975700.1">
    <property type="nucleotide sequence ID" value="XM_017120211.1"/>
</dbReference>
<gene>
    <name evidence="1" type="primary">LOC108042087</name>
</gene>
<sequence length="155" mass="17804">MSDKEYRFKKDANFNLGPETRDDLTTRTYGFLKANRSETPIPRTQEPISSSTLVERLHTIHNKIDYQVDSEIDDISGSISSQDNTVRMGKTAFELKRKLFDEAEYTIARGIKLSDCFCPVNSGLHLPIIPKDGVLFTSFEEMESFCRRMNIKLDK</sequence>